<sequence>MKKVYYLKTCSTCIRILKELNLTSDFTLQDIKTEEITVKQLEHMKSLAGSFEALFSKKAKLYKEMDLKNQTLEERDFKHYILEHYTFLSRPVIIFNDEIFIGNSKKIVEKAKKAIHNNGLM</sequence>
<dbReference type="PANTHER" id="PTHR30041">
    <property type="entry name" value="ARSENATE REDUCTASE"/>
    <property type="match status" value="1"/>
</dbReference>
<comment type="caution">
    <text evidence="3">The sequence shown here is derived from an EMBL/GenBank/DDBJ whole genome shotgun (WGS) entry which is preliminary data.</text>
</comment>
<dbReference type="Proteomes" id="UP001610104">
    <property type="component" value="Unassembled WGS sequence"/>
</dbReference>
<accession>A0ABW7MQS9</accession>
<evidence type="ECO:0000256" key="1">
    <source>
        <dbReference type="ARBA" id="ARBA00007198"/>
    </source>
</evidence>
<name>A0ABW7MQS9_9FLAO</name>
<dbReference type="PANTHER" id="PTHR30041:SF8">
    <property type="entry name" value="PROTEIN YFFB"/>
    <property type="match status" value="1"/>
</dbReference>
<dbReference type="InterPro" id="IPR006660">
    <property type="entry name" value="Arsenate_reductase-like"/>
</dbReference>
<dbReference type="EMBL" id="JBAWKC010000001">
    <property type="protein sequence ID" value="MFH6767532.1"/>
    <property type="molecule type" value="Genomic_DNA"/>
</dbReference>
<gene>
    <name evidence="3" type="ORF">V8G56_02200</name>
</gene>
<keyword evidence="4" id="KW-1185">Reference proteome</keyword>
<evidence type="ECO:0000256" key="2">
    <source>
        <dbReference type="PROSITE-ProRule" id="PRU01282"/>
    </source>
</evidence>
<dbReference type="PROSITE" id="PS51353">
    <property type="entry name" value="ARSC"/>
    <property type="match status" value="1"/>
</dbReference>
<evidence type="ECO:0000313" key="4">
    <source>
        <dbReference type="Proteomes" id="UP001610104"/>
    </source>
</evidence>
<dbReference type="InterPro" id="IPR036249">
    <property type="entry name" value="Thioredoxin-like_sf"/>
</dbReference>
<protein>
    <submittedName>
        <fullName evidence="3">ArsC/Spx/MgsR family protein</fullName>
    </submittedName>
</protein>
<organism evidence="3 4">
    <name type="scientific">Gaetbulibacter aquiaggeris</name>
    <dbReference type="NCBI Taxonomy" id="1735373"/>
    <lineage>
        <taxon>Bacteria</taxon>
        <taxon>Pseudomonadati</taxon>
        <taxon>Bacteroidota</taxon>
        <taxon>Flavobacteriia</taxon>
        <taxon>Flavobacteriales</taxon>
        <taxon>Flavobacteriaceae</taxon>
        <taxon>Gaetbulibacter</taxon>
    </lineage>
</organism>
<dbReference type="Pfam" id="PF03960">
    <property type="entry name" value="ArsC"/>
    <property type="match status" value="1"/>
</dbReference>
<dbReference type="RefSeq" id="WP_395436829.1">
    <property type="nucleotide sequence ID" value="NZ_JBAWKC010000001.1"/>
</dbReference>
<evidence type="ECO:0000313" key="3">
    <source>
        <dbReference type="EMBL" id="MFH6767532.1"/>
    </source>
</evidence>
<dbReference type="Gene3D" id="3.40.30.10">
    <property type="entry name" value="Glutaredoxin"/>
    <property type="match status" value="1"/>
</dbReference>
<proteinExistence type="inferred from homology"/>
<dbReference type="SUPFAM" id="SSF52833">
    <property type="entry name" value="Thioredoxin-like"/>
    <property type="match status" value="1"/>
</dbReference>
<reference evidence="3 4" key="1">
    <citation type="submission" date="2024-02" db="EMBL/GenBank/DDBJ databases">
        <title>A Gaetbulibacter species isolated from tidal flats and genomic insights of their niches.</title>
        <authorList>
            <person name="Ye Y."/>
        </authorList>
    </citation>
    <scope>NUCLEOTIDE SEQUENCE [LARGE SCALE GENOMIC DNA]</scope>
    <source>
        <strain evidence="3 4">KEM-8</strain>
    </source>
</reference>
<comment type="similarity">
    <text evidence="1 2">Belongs to the ArsC family.</text>
</comment>